<evidence type="ECO:0000313" key="3">
    <source>
        <dbReference type="Proteomes" id="UP000193907"/>
    </source>
</evidence>
<organism evidence="1 3">
    <name type="scientific">Mycobacterium celatum</name>
    <dbReference type="NCBI Taxonomy" id="28045"/>
    <lineage>
        <taxon>Bacteria</taxon>
        <taxon>Bacillati</taxon>
        <taxon>Actinomycetota</taxon>
        <taxon>Actinomycetes</taxon>
        <taxon>Mycobacteriales</taxon>
        <taxon>Mycobacteriaceae</taxon>
        <taxon>Mycobacterium</taxon>
    </lineage>
</organism>
<reference evidence="2 4" key="2">
    <citation type="journal article" date="2017" name="Infect. Genet. Evol.">
        <title>The new phylogeny of the genus Mycobacterium: The old and the news.</title>
        <authorList>
            <person name="Tortoli E."/>
            <person name="Fedrizzi T."/>
            <person name="Meehan C.J."/>
            <person name="Trovato A."/>
            <person name="Grottola A."/>
            <person name="Giacobazzi E."/>
            <person name="Serpini G.F."/>
            <person name="Tagliazucchi S."/>
            <person name="Fabio A."/>
            <person name="Bettua C."/>
            <person name="Bertorelli R."/>
            <person name="Frascaro F."/>
            <person name="De Sanctis V."/>
            <person name="Pecorari M."/>
            <person name="Jousson O."/>
            <person name="Segata N."/>
            <person name="Cirillo D.M."/>
        </authorList>
    </citation>
    <scope>NUCLEOTIDE SEQUENCE [LARGE SCALE GENOMIC DNA]</scope>
    <source>
        <strain evidence="2 4">NCTC 12882</strain>
    </source>
</reference>
<dbReference type="Proteomes" id="UP000230971">
    <property type="component" value="Unassembled WGS sequence"/>
</dbReference>
<dbReference type="Proteomes" id="UP000193907">
    <property type="component" value="Unassembled WGS sequence"/>
</dbReference>
<dbReference type="STRING" id="28045.AWB95_16550"/>
<reference evidence="1 3" key="1">
    <citation type="submission" date="2016-01" db="EMBL/GenBank/DDBJ databases">
        <title>The new phylogeny of the genus Mycobacterium.</title>
        <authorList>
            <person name="Tarcisio F."/>
            <person name="Conor M."/>
            <person name="Antonella G."/>
            <person name="Elisabetta G."/>
            <person name="Giulia F.S."/>
            <person name="Sara T."/>
            <person name="Anna F."/>
            <person name="Clotilde B."/>
            <person name="Roberto B."/>
            <person name="Veronica D.S."/>
            <person name="Fabio R."/>
            <person name="Monica P."/>
            <person name="Olivier J."/>
            <person name="Enrico T."/>
            <person name="Nicola S."/>
        </authorList>
    </citation>
    <scope>NUCLEOTIDE SEQUENCE [LARGE SCALE GENOMIC DNA]</scope>
    <source>
        <strain evidence="1 3">DSM 44243</strain>
    </source>
</reference>
<gene>
    <name evidence="1" type="ORF">AWB95_16550</name>
    <name evidence="2" type="ORF">CQY23_06960</name>
</gene>
<accession>A0A1X1RMR5</accession>
<evidence type="ECO:0000313" key="1">
    <source>
        <dbReference type="EMBL" id="ORV09842.1"/>
    </source>
</evidence>
<proteinExistence type="predicted"/>
<evidence type="ECO:0000313" key="4">
    <source>
        <dbReference type="Proteomes" id="UP000230971"/>
    </source>
</evidence>
<protein>
    <recommendedName>
        <fullName evidence="5">Lipoprotein LppJ</fullName>
    </recommendedName>
</protein>
<comment type="caution">
    <text evidence="1">The sequence shown here is derived from an EMBL/GenBank/DDBJ whole genome shotgun (WGS) entry which is preliminary data.</text>
</comment>
<evidence type="ECO:0000313" key="2">
    <source>
        <dbReference type="EMBL" id="PIB79651.1"/>
    </source>
</evidence>
<evidence type="ECO:0008006" key="5">
    <source>
        <dbReference type="Google" id="ProtNLM"/>
    </source>
</evidence>
<dbReference type="OrthoDB" id="4743914at2"/>
<name>A0A1X1RMR5_MYCCE</name>
<sequence>MTTNRISHLRRRRVLPVALTLVLVLGGCSLMFPSRHRASPDVAPLSDEQSRAQVVDPAKEIVKTTGLHVTYATFAWEWCNDQGDPPYHGRVDMTFDIPAGTDRNAFFRQITATMAKQPGWASGAAPGMQPHGENLHKGNVTITMGPAPSNGGSIELFGECRNMNDHRNDSGWHDITDEIAGS</sequence>
<dbReference type="PROSITE" id="PS51257">
    <property type="entry name" value="PROKAR_LIPOPROTEIN"/>
    <property type="match status" value="1"/>
</dbReference>
<dbReference type="EMBL" id="PDKV01000006">
    <property type="protein sequence ID" value="PIB79651.1"/>
    <property type="molecule type" value="Genomic_DNA"/>
</dbReference>
<dbReference type="AlphaFoldDB" id="A0A1X1RMR5"/>
<keyword evidence="3" id="KW-1185">Reference proteome</keyword>
<dbReference type="EMBL" id="LQOM01000037">
    <property type="protein sequence ID" value="ORV09842.1"/>
    <property type="molecule type" value="Genomic_DNA"/>
</dbReference>